<keyword evidence="1" id="KW-0175">Coiled coil</keyword>
<dbReference type="Gene3D" id="1.20.1270.60">
    <property type="entry name" value="Arfaptin homology (AH) domain/BAR domain"/>
    <property type="match status" value="1"/>
</dbReference>
<comment type="caution">
    <text evidence="3">The sequence shown here is derived from an EMBL/GenBank/DDBJ whole genome shotgun (WGS) entry which is preliminary data.</text>
</comment>
<dbReference type="AlphaFoldDB" id="A0ABD0NB79"/>
<evidence type="ECO:0000256" key="1">
    <source>
        <dbReference type="ARBA" id="ARBA00023054"/>
    </source>
</evidence>
<dbReference type="EMBL" id="JAMKFB020000023">
    <property type="protein sequence ID" value="KAL0158471.1"/>
    <property type="molecule type" value="Genomic_DNA"/>
</dbReference>
<sequence length="62" mass="7366">VRGQLSEQLKILDAQLEVKTQQLQDLSEYLRRRGEIEAEYARSLEKLSERFTVKTKRYSSCF</sequence>
<dbReference type="Proteomes" id="UP001529510">
    <property type="component" value="Unassembled WGS sequence"/>
</dbReference>
<feature type="non-terminal residue" evidence="3">
    <location>
        <position position="1"/>
    </location>
</feature>
<evidence type="ECO:0000313" key="3">
    <source>
        <dbReference type="EMBL" id="KAL0158471.1"/>
    </source>
</evidence>
<proteinExistence type="predicted"/>
<evidence type="ECO:0000313" key="4">
    <source>
        <dbReference type="Proteomes" id="UP001529510"/>
    </source>
</evidence>
<evidence type="ECO:0000259" key="2">
    <source>
        <dbReference type="Pfam" id="PF00611"/>
    </source>
</evidence>
<name>A0ABD0NB79_CIRMR</name>
<accession>A0ABD0NB79</accession>
<organism evidence="3 4">
    <name type="scientific">Cirrhinus mrigala</name>
    <name type="common">Mrigala</name>
    <dbReference type="NCBI Taxonomy" id="683832"/>
    <lineage>
        <taxon>Eukaryota</taxon>
        <taxon>Metazoa</taxon>
        <taxon>Chordata</taxon>
        <taxon>Craniata</taxon>
        <taxon>Vertebrata</taxon>
        <taxon>Euteleostomi</taxon>
        <taxon>Actinopterygii</taxon>
        <taxon>Neopterygii</taxon>
        <taxon>Teleostei</taxon>
        <taxon>Ostariophysi</taxon>
        <taxon>Cypriniformes</taxon>
        <taxon>Cyprinidae</taxon>
        <taxon>Labeoninae</taxon>
        <taxon>Labeonini</taxon>
        <taxon>Cirrhinus</taxon>
    </lineage>
</organism>
<dbReference type="PANTHER" id="PTHR14166">
    <property type="entry name" value="SLIT-ROBO RHO GTPASE ACTIVATING PROTEIN"/>
    <property type="match status" value="1"/>
</dbReference>
<dbReference type="InterPro" id="IPR027267">
    <property type="entry name" value="AH/BAR_dom_sf"/>
</dbReference>
<gene>
    <name evidence="3" type="ORF">M9458_046547</name>
</gene>
<dbReference type="InterPro" id="IPR051627">
    <property type="entry name" value="SLIT-ROBO_RhoGAP"/>
</dbReference>
<keyword evidence="4" id="KW-1185">Reference proteome</keyword>
<dbReference type="SUPFAM" id="SSF103657">
    <property type="entry name" value="BAR/IMD domain-like"/>
    <property type="match status" value="1"/>
</dbReference>
<feature type="domain" description="FCH" evidence="2">
    <location>
        <begin position="8"/>
        <end position="55"/>
    </location>
</feature>
<protein>
    <recommendedName>
        <fullName evidence="2">FCH domain-containing protein</fullName>
    </recommendedName>
</protein>
<dbReference type="InterPro" id="IPR001060">
    <property type="entry name" value="FCH_dom"/>
</dbReference>
<dbReference type="Pfam" id="PF00611">
    <property type="entry name" value="FCH"/>
    <property type="match status" value="1"/>
</dbReference>
<reference evidence="3 4" key="1">
    <citation type="submission" date="2024-05" db="EMBL/GenBank/DDBJ databases">
        <title>Genome sequencing and assembly of Indian major carp, Cirrhinus mrigala (Hamilton, 1822).</title>
        <authorList>
            <person name="Mohindra V."/>
            <person name="Chowdhury L.M."/>
            <person name="Lal K."/>
            <person name="Jena J.K."/>
        </authorList>
    </citation>
    <scope>NUCLEOTIDE SEQUENCE [LARGE SCALE GENOMIC DNA]</scope>
    <source>
        <strain evidence="3">CM1030</strain>
        <tissue evidence="3">Blood</tissue>
    </source>
</reference>